<accession>A0AAD6N0I2</accession>
<feature type="compositionally biased region" description="Basic residues" evidence="1">
    <location>
        <begin position="293"/>
        <end position="304"/>
    </location>
</feature>
<evidence type="ECO:0000313" key="2">
    <source>
        <dbReference type="EMBL" id="KAJ5740139.1"/>
    </source>
</evidence>
<feature type="compositionally biased region" description="Polar residues" evidence="1">
    <location>
        <begin position="370"/>
        <end position="380"/>
    </location>
</feature>
<sequence>MRSSRSVRVQRPPAPCVEEEPVSLARELHGLTMIGEKPGFEGICKRGTVDQNPIIMPQSPVPASLVSPSPNPPGLGSVSSDDNSSGPRTPPPPMPELVVRIVEPMERDIPEPPSVASRSQSRAPQRYQVPSQDQSPVRQPRPRSQTRSREFARTEGSQHSRPSPDRSAVEQVSRGRDLDQHGFSSQKSSLARSKSLKTGPSTVQIVPGHPRSDSVTGYQSDSTMGRHSSRLERPRPSTTSSSEPEKRQELSPSQPRTGRSSARTVAERLEEKLRLREELRNLSSDSEAEPSTRRRSRSISRKSMHAPPPREPSPPHEIVHAAPLQRAPSPPVEIVHAAPNQRAPEPQRYPPVSRGRSSTVSSTAPPPQSALRSSSRAHGQSKSMSSDEAQASSSKPRRTNSVKFLDDLPQRRSQPQTQLVPVQKTTSPQRAPSTLGLCVTPCPRSTPMSGFQDWYTLKGLTHLNICPSCMNQIGHSRFRDYFIPSLPNNGEKIQCAFGNAWTRLAWTQMIKKEHQSLEMLYQMTRPPPGTPECPGRHKVKNVWHRIIEPETKTYLPRLHVCTSCARNVRILMPSHRDTFQPDSRPEEGICAFVTTSPRFVQFIDLLDNAANHAKPSRRPDLREFLSYARRKIVLRDCQRDKPMRSGWHYMADLPELLACGDCYDEVVWPLTREKYALAEDFYPKMRYLPGDGPDRCRMASCSLYSPRMRAKFREAVLNDDFSGLKAVSLRRFEAERRFQDRKEELLDAEERGYRCDVEIRKAIEEWRRWE</sequence>
<comment type="caution">
    <text evidence="2">The sequence shown here is derived from an EMBL/GenBank/DDBJ whole genome shotgun (WGS) entry which is preliminary data.</text>
</comment>
<feature type="compositionally biased region" description="Polar residues" evidence="1">
    <location>
        <begin position="411"/>
        <end position="432"/>
    </location>
</feature>
<gene>
    <name evidence="2" type="ORF">N7493_000011</name>
</gene>
<dbReference type="EMBL" id="JAQJAN010000001">
    <property type="protein sequence ID" value="KAJ5740139.1"/>
    <property type="molecule type" value="Genomic_DNA"/>
</dbReference>
<feature type="compositionally biased region" description="Low complexity" evidence="1">
    <location>
        <begin position="57"/>
        <end position="68"/>
    </location>
</feature>
<feature type="compositionally biased region" description="Basic and acidic residues" evidence="1">
    <location>
        <begin position="147"/>
        <end position="180"/>
    </location>
</feature>
<feature type="compositionally biased region" description="Polar residues" evidence="1">
    <location>
        <begin position="213"/>
        <end position="226"/>
    </location>
</feature>
<feature type="compositionally biased region" description="Low complexity" evidence="1">
    <location>
        <begin position="381"/>
        <end position="394"/>
    </location>
</feature>
<feature type="compositionally biased region" description="Low complexity" evidence="1">
    <location>
        <begin position="350"/>
        <end position="363"/>
    </location>
</feature>
<feature type="region of interest" description="Disordered" evidence="1">
    <location>
        <begin position="51"/>
        <end position="432"/>
    </location>
</feature>
<evidence type="ECO:0000313" key="3">
    <source>
        <dbReference type="Proteomes" id="UP001215712"/>
    </source>
</evidence>
<feature type="compositionally biased region" description="Polar residues" evidence="1">
    <location>
        <begin position="250"/>
        <end position="263"/>
    </location>
</feature>
<feature type="compositionally biased region" description="Polar residues" evidence="1">
    <location>
        <begin position="77"/>
        <end position="86"/>
    </location>
</feature>
<name>A0AAD6N0I2_9EURO</name>
<dbReference type="Proteomes" id="UP001215712">
    <property type="component" value="Unassembled WGS sequence"/>
</dbReference>
<feature type="compositionally biased region" description="Low complexity" evidence="1">
    <location>
        <begin position="184"/>
        <end position="197"/>
    </location>
</feature>
<dbReference type="AlphaFoldDB" id="A0AAD6N0I2"/>
<proteinExistence type="predicted"/>
<evidence type="ECO:0000256" key="1">
    <source>
        <dbReference type="SAM" id="MobiDB-lite"/>
    </source>
</evidence>
<feature type="compositionally biased region" description="Basic and acidic residues" evidence="1">
    <location>
        <begin position="265"/>
        <end position="280"/>
    </location>
</feature>
<keyword evidence="3" id="KW-1185">Reference proteome</keyword>
<protein>
    <submittedName>
        <fullName evidence="2">Uncharacterized protein</fullName>
    </submittedName>
</protein>
<feature type="compositionally biased region" description="Low complexity" evidence="1">
    <location>
        <begin position="128"/>
        <end position="139"/>
    </location>
</feature>
<reference evidence="2" key="1">
    <citation type="journal article" date="2023" name="IMA Fungus">
        <title>Comparative genomic study of the Penicillium genus elucidates a diverse pangenome and 15 lateral gene transfer events.</title>
        <authorList>
            <person name="Petersen C."/>
            <person name="Sorensen T."/>
            <person name="Nielsen M.R."/>
            <person name="Sondergaard T.E."/>
            <person name="Sorensen J.L."/>
            <person name="Fitzpatrick D.A."/>
            <person name="Frisvad J.C."/>
            <person name="Nielsen K.L."/>
        </authorList>
    </citation>
    <scope>NUCLEOTIDE SEQUENCE</scope>
    <source>
        <strain evidence="2">IBT 17514</strain>
    </source>
</reference>
<feature type="region of interest" description="Disordered" evidence="1">
    <location>
        <begin position="1"/>
        <end position="20"/>
    </location>
</feature>
<reference evidence="2" key="2">
    <citation type="submission" date="2023-01" db="EMBL/GenBank/DDBJ databases">
        <authorList>
            <person name="Petersen C."/>
        </authorList>
    </citation>
    <scope>NUCLEOTIDE SEQUENCE</scope>
    <source>
        <strain evidence="2">IBT 17514</strain>
    </source>
</reference>
<organism evidence="2 3">
    <name type="scientific">Penicillium malachiteum</name>
    <dbReference type="NCBI Taxonomy" id="1324776"/>
    <lineage>
        <taxon>Eukaryota</taxon>
        <taxon>Fungi</taxon>
        <taxon>Dikarya</taxon>
        <taxon>Ascomycota</taxon>
        <taxon>Pezizomycotina</taxon>
        <taxon>Eurotiomycetes</taxon>
        <taxon>Eurotiomycetidae</taxon>
        <taxon>Eurotiales</taxon>
        <taxon>Aspergillaceae</taxon>
        <taxon>Penicillium</taxon>
    </lineage>
</organism>